<dbReference type="GO" id="GO:0046872">
    <property type="term" value="F:metal ion binding"/>
    <property type="evidence" value="ECO:0007669"/>
    <property type="project" value="UniProtKB-KW"/>
</dbReference>
<dbReference type="Gene3D" id="1.10.760.10">
    <property type="entry name" value="Cytochrome c-like domain"/>
    <property type="match status" value="1"/>
</dbReference>
<evidence type="ECO:0000256" key="2">
    <source>
        <dbReference type="ARBA" id="ARBA00022617"/>
    </source>
</evidence>
<keyword evidence="1" id="KW-0813">Transport</keyword>
<sequence length="183" mass="18849">MDSFEFNKIAGAVLGTALVVFGLNELSKIIYHAPEPEKQGFAIEVAEAAGSGEAAAATPAAPAESLGAMLASADAAKGQTVFKACAACHDGSKGGPNKVGPNLWGVVGRMHGSHEGFAYSDAMAALKDKPWTYEALNEFITNPKAAIPGTKMAFGGIKKDADRANLLAYLQTLSDSPVPFPAP</sequence>
<keyword evidence="4" id="KW-0249">Electron transport</keyword>
<organism evidence="8 9">
    <name type="scientific">Aestuariivirga litoralis</name>
    <dbReference type="NCBI Taxonomy" id="2650924"/>
    <lineage>
        <taxon>Bacteria</taxon>
        <taxon>Pseudomonadati</taxon>
        <taxon>Pseudomonadota</taxon>
        <taxon>Alphaproteobacteria</taxon>
        <taxon>Hyphomicrobiales</taxon>
        <taxon>Aestuariivirgaceae</taxon>
        <taxon>Aestuariivirga</taxon>
    </lineage>
</organism>
<keyword evidence="9" id="KW-1185">Reference proteome</keyword>
<keyword evidence="5 6" id="KW-0408">Iron</keyword>
<reference evidence="9" key="1">
    <citation type="submission" date="2018-06" db="EMBL/GenBank/DDBJ databases">
        <title>Aestuariibacter litoralis strain KCTC 52945T.</title>
        <authorList>
            <person name="Li X."/>
            <person name="Salam N."/>
            <person name="Li J.-L."/>
            <person name="Chen Y.-M."/>
            <person name="Yang Z.-W."/>
            <person name="Zhang L.-Y."/>
            <person name="Han M.-X."/>
            <person name="Xiao M."/>
            <person name="Li W.-J."/>
        </authorList>
    </citation>
    <scope>NUCLEOTIDE SEQUENCE [LARGE SCALE GENOMIC DNA]</scope>
    <source>
        <strain evidence="9">KCTC 52945</strain>
    </source>
</reference>
<proteinExistence type="predicted"/>
<gene>
    <name evidence="8" type="ORF">DK847_02540</name>
</gene>
<evidence type="ECO:0000256" key="1">
    <source>
        <dbReference type="ARBA" id="ARBA00022448"/>
    </source>
</evidence>
<dbReference type="PANTHER" id="PTHR11961">
    <property type="entry name" value="CYTOCHROME C"/>
    <property type="match status" value="1"/>
</dbReference>
<keyword evidence="2 6" id="KW-0349">Heme</keyword>
<dbReference type="AlphaFoldDB" id="A0A2W2ATZ4"/>
<dbReference type="Pfam" id="PF00034">
    <property type="entry name" value="Cytochrom_C"/>
    <property type="match status" value="1"/>
</dbReference>
<evidence type="ECO:0000256" key="3">
    <source>
        <dbReference type="ARBA" id="ARBA00022723"/>
    </source>
</evidence>
<dbReference type="InterPro" id="IPR002327">
    <property type="entry name" value="Cyt_c_1A/1B"/>
</dbReference>
<dbReference type="EMBL" id="QKVK01000001">
    <property type="protein sequence ID" value="PZF78701.1"/>
    <property type="molecule type" value="Genomic_DNA"/>
</dbReference>
<evidence type="ECO:0000256" key="4">
    <source>
        <dbReference type="ARBA" id="ARBA00022982"/>
    </source>
</evidence>
<dbReference type="GO" id="GO:0020037">
    <property type="term" value="F:heme binding"/>
    <property type="evidence" value="ECO:0007669"/>
    <property type="project" value="InterPro"/>
</dbReference>
<evidence type="ECO:0000313" key="8">
    <source>
        <dbReference type="EMBL" id="PZF78701.1"/>
    </source>
</evidence>
<evidence type="ECO:0000256" key="6">
    <source>
        <dbReference type="PROSITE-ProRule" id="PRU00433"/>
    </source>
</evidence>
<dbReference type="SUPFAM" id="SSF46626">
    <property type="entry name" value="Cytochrome c"/>
    <property type="match status" value="1"/>
</dbReference>
<dbReference type="InterPro" id="IPR009056">
    <property type="entry name" value="Cyt_c-like_dom"/>
</dbReference>
<evidence type="ECO:0000256" key="5">
    <source>
        <dbReference type="ARBA" id="ARBA00023004"/>
    </source>
</evidence>
<feature type="domain" description="Cytochrome c" evidence="7">
    <location>
        <begin position="73"/>
        <end position="174"/>
    </location>
</feature>
<protein>
    <submittedName>
        <fullName evidence="8">Cytochrome c family protein</fullName>
    </submittedName>
</protein>
<dbReference type="GO" id="GO:0009055">
    <property type="term" value="F:electron transfer activity"/>
    <property type="evidence" value="ECO:0007669"/>
    <property type="project" value="InterPro"/>
</dbReference>
<evidence type="ECO:0000313" key="9">
    <source>
        <dbReference type="Proteomes" id="UP000248795"/>
    </source>
</evidence>
<dbReference type="Proteomes" id="UP000248795">
    <property type="component" value="Unassembled WGS sequence"/>
</dbReference>
<keyword evidence="3 6" id="KW-0479">Metal-binding</keyword>
<dbReference type="InterPro" id="IPR036909">
    <property type="entry name" value="Cyt_c-like_dom_sf"/>
</dbReference>
<comment type="caution">
    <text evidence="8">The sequence shown here is derived from an EMBL/GenBank/DDBJ whole genome shotgun (WGS) entry which is preliminary data.</text>
</comment>
<accession>A0A2W2ATZ4</accession>
<evidence type="ECO:0000259" key="7">
    <source>
        <dbReference type="PROSITE" id="PS51007"/>
    </source>
</evidence>
<dbReference type="PRINTS" id="PR00604">
    <property type="entry name" value="CYTCHRMECIAB"/>
</dbReference>
<dbReference type="PROSITE" id="PS51007">
    <property type="entry name" value="CYTC"/>
    <property type="match status" value="1"/>
</dbReference>
<dbReference type="RefSeq" id="WP_111196029.1">
    <property type="nucleotide sequence ID" value="NZ_QKVK01000001.1"/>
</dbReference>
<name>A0A2W2ATZ4_9HYPH</name>